<evidence type="ECO:0000313" key="5">
    <source>
        <dbReference type="EMBL" id="QOR45204.1"/>
    </source>
</evidence>
<reference evidence="5 6" key="1">
    <citation type="submission" date="2020-10" db="EMBL/GenBank/DDBJ databases">
        <title>Trueperella pecoris sp. nov. isolated from bovine and porcine specimens.</title>
        <authorList>
            <person name="Schoenecker L."/>
            <person name="Schnydrig P."/>
            <person name="Brodard I."/>
            <person name="Thomann A."/>
            <person name="Hemphill A."/>
            <person name="Rodriguez-Campos S."/>
            <person name="Perreten V."/>
            <person name="Jores J."/>
            <person name="Kittl S."/>
        </authorList>
    </citation>
    <scope>NUCLEOTIDE SEQUENCE [LARGE SCALE GENOMIC DNA]</scope>
    <source>
        <strain evidence="5 6">15A0121</strain>
    </source>
</reference>
<protein>
    <submittedName>
        <fullName evidence="5">Glycosyltransferase</fullName>
    </submittedName>
</protein>
<proteinExistence type="predicted"/>
<dbReference type="SUPFAM" id="SSF53756">
    <property type="entry name" value="UDP-Glycosyltransferase/glycogen phosphorylase"/>
    <property type="match status" value="1"/>
</dbReference>
<dbReference type="InterPro" id="IPR028098">
    <property type="entry name" value="Glyco_trans_4-like_N"/>
</dbReference>
<keyword evidence="6" id="KW-1185">Reference proteome</keyword>
<dbReference type="InterPro" id="IPR001296">
    <property type="entry name" value="Glyco_trans_1"/>
</dbReference>
<evidence type="ECO:0000256" key="1">
    <source>
        <dbReference type="ARBA" id="ARBA00022676"/>
    </source>
</evidence>
<organism evidence="5 6">
    <name type="scientific">Trueperella pecoris</name>
    <dbReference type="NCBI Taxonomy" id="2733571"/>
    <lineage>
        <taxon>Bacteria</taxon>
        <taxon>Bacillati</taxon>
        <taxon>Actinomycetota</taxon>
        <taxon>Actinomycetes</taxon>
        <taxon>Actinomycetales</taxon>
        <taxon>Actinomycetaceae</taxon>
        <taxon>Trueperella</taxon>
    </lineage>
</organism>
<evidence type="ECO:0000259" key="3">
    <source>
        <dbReference type="Pfam" id="PF00534"/>
    </source>
</evidence>
<feature type="domain" description="Glycosyl transferase family 1" evidence="3">
    <location>
        <begin position="196"/>
        <end position="339"/>
    </location>
</feature>
<name>A0A7M1QUK5_9ACTO</name>
<dbReference type="RefSeq" id="WP_193327049.1">
    <property type="nucleotide sequence ID" value="NZ_CP053291.1"/>
</dbReference>
<evidence type="ECO:0000313" key="6">
    <source>
        <dbReference type="Proteomes" id="UP000595053"/>
    </source>
</evidence>
<evidence type="ECO:0000256" key="2">
    <source>
        <dbReference type="ARBA" id="ARBA00022679"/>
    </source>
</evidence>
<keyword evidence="2 5" id="KW-0808">Transferase</keyword>
<dbReference type="Proteomes" id="UP000595053">
    <property type="component" value="Chromosome"/>
</dbReference>
<dbReference type="GO" id="GO:0016757">
    <property type="term" value="F:glycosyltransferase activity"/>
    <property type="evidence" value="ECO:0007669"/>
    <property type="project" value="UniProtKB-KW"/>
</dbReference>
<dbReference type="Pfam" id="PF00534">
    <property type="entry name" value="Glycos_transf_1"/>
    <property type="match status" value="1"/>
</dbReference>
<gene>
    <name evidence="5" type="ORF">INS88_07940</name>
</gene>
<dbReference type="AlphaFoldDB" id="A0A7M1QUK5"/>
<keyword evidence="1" id="KW-0328">Glycosyltransferase</keyword>
<feature type="domain" description="Glycosyltransferase subfamily 4-like N-terminal" evidence="4">
    <location>
        <begin position="23"/>
        <end position="176"/>
    </location>
</feature>
<evidence type="ECO:0000259" key="4">
    <source>
        <dbReference type="Pfam" id="PF13439"/>
    </source>
</evidence>
<dbReference type="PANTHER" id="PTHR12526">
    <property type="entry name" value="GLYCOSYLTRANSFERASE"/>
    <property type="match status" value="1"/>
</dbReference>
<dbReference type="EMBL" id="CP063213">
    <property type="protein sequence ID" value="QOR45204.1"/>
    <property type="molecule type" value="Genomic_DNA"/>
</dbReference>
<accession>A0A7M1QUK5</accession>
<dbReference type="Pfam" id="PF13439">
    <property type="entry name" value="Glyco_transf_4"/>
    <property type="match status" value="1"/>
</dbReference>
<sequence>MHVVWTPSWYPSVDHPLNGSFFAEQVQMLREAGLEVGVLALDPHSFWQGKPGAVERSDEGRVLRRAVPVLPKGVVPGDQGLIDHYAKPLAAAYEVAHGRPDVVHAHSVFPGLLLARALADHWGVPFGITEHRPSSLERSPGPRLAAISRAVSRTQFRLTVSAGMARRATDFYGLDFEALPLPVSPAFIEVERERGEDDHFVFLHMSMLDRNKRPEETVRAFAEVHRQYPQARLLVGGGKADRVAQVREVACALGVGKAVTFLGEVARSDVPALMANADCHVLFSAQEAGGVVFSEAHATGTASIASATDGGTFQVTKEMGMVVPVDDVGALARAMADMIGAKKAGAFGRNSVRAAAMSRVSAHVYATRTAEIYRGISGL</sequence>
<dbReference type="Gene3D" id="3.40.50.2000">
    <property type="entry name" value="Glycogen Phosphorylase B"/>
    <property type="match status" value="2"/>
</dbReference>